<name>A0A6J4UDN4_9BACT</name>
<feature type="region of interest" description="Disordered" evidence="1">
    <location>
        <begin position="202"/>
        <end position="221"/>
    </location>
</feature>
<feature type="region of interest" description="Disordered" evidence="1">
    <location>
        <begin position="154"/>
        <end position="176"/>
    </location>
</feature>
<proteinExistence type="predicted"/>
<protein>
    <submittedName>
        <fullName evidence="2">Uncharacterized protein</fullName>
    </submittedName>
</protein>
<dbReference type="EMBL" id="CADCWM010000163">
    <property type="protein sequence ID" value="CAA9547178.1"/>
    <property type="molecule type" value="Genomic_DNA"/>
</dbReference>
<dbReference type="AlphaFoldDB" id="A0A6J4UDN4"/>
<gene>
    <name evidence="2" type="ORF">AVDCRST_MAG88-502</name>
</gene>
<reference evidence="2" key="1">
    <citation type="submission" date="2020-02" db="EMBL/GenBank/DDBJ databases">
        <authorList>
            <person name="Meier V. D."/>
        </authorList>
    </citation>
    <scope>NUCLEOTIDE SEQUENCE</scope>
    <source>
        <strain evidence="2">AVDCRST_MAG88</strain>
    </source>
</reference>
<sequence length="221" mass="23992">VTPDDEARTWPLEAFVIALLAGRIRHRTHVTAPARPAGRLVFFPHPCWRCTGSMLLWYVEGWTVRGRSGCGVTLERRPPRRRTVAAELAEALAPATRTVVATFVAGVGRGLPVAGMIGGGESGRPGGTGFGCPHCDARIGAGQLARDDAFRRAQRQYRRRAEPDGPADVPPATCPLPSEPRFALREARPHWCYPSGEAWCCEHSRSAPSPADRVPREATLS</sequence>
<evidence type="ECO:0000256" key="1">
    <source>
        <dbReference type="SAM" id="MobiDB-lite"/>
    </source>
</evidence>
<accession>A0A6J4UDN4</accession>
<organism evidence="2">
    <name type="scientific">uncultured Thermomicrobiales bacterium</name>
    <dbReference type="NCBI Taxonomy" id="1645740"/>
    <lineage>
        <taxon>Bacteria</taxon>
        <taxon>Pseudomonadati</taxon>
        <taxon>Thermomicrobiota</taxon>
        <taxon>Thermomicrobia</taxon>
        <taxon>Thermomicrobiales</taxon>
        <taxon>environmental samples</taxon>
    </lineage>
</organism>
<evidence type="ECO:0000313" key="2">
    <source>
        <dbReference type="EMBL" id="CAA9547178.1"/>
    </source>
</evidence>
<feature type="non-terminal residue" evidence="2">
    <location>
        <position position="1"/>
    </location>
</feature>